<keyword evidence="3" id="KW-1185">Reference proteome</keyword>
<dbReference type="RefSeq" id="WP_151691907.1">
    <property type="nucleotide sequence ID" value="NZ_BMGX01000002.1"/>
</dbReference>
<name>A0A6L3ZH40_9FLAO</name>
<dbReference type="Proteomes" id="UP000484164">
    <property type="component" value="Unassembled WGS sequence"/>
</dbReference>
<evidence type="ECO:0000313" key="3">
    <source>
        <dbReference type="Proteomes" id="UP000484164"/>
    </source>
</evidence>
<protein>
    <submittedName>
        <fullName evidence="2">Porin family protein</fullName>
    </submittedName>
</protein>
<gene>
    <name evidence="2" type="ORF">F8C82_02790</name>
</gene>
<dbReference type="Gene3D" id="2.40.160.20">
    <property type="match status" value="1"/>
</dbReference>
<feature type="chain" id="PRO_5026750673" evidence="1">
    <location>
        <begin position="19"/>
        <end position="181"/>
    </location>
</feature>
<evidence type="ECO:0000256" key="1">
    <source>
        <dbReference type="SAM" id="SignalP"/>
    </source>
</evidence>
<dbReference type="EMBL" id="WBVQ01000001">
    <property type="protein sequence ID" value="KAB2817336.1"/>
    <property type="molecule type" value="Genomic_DNA"/>
</dbReference>
<reference evidence="2 3" key="1">
    <citation type="submission" date="2019-10" db="EMBL/GenBank/DDBJ databases">
        <title>Genome sequence of Phaeocystidibacter marisrubri JCM30614 (type strain).</title>
        <authorList>
            <person name="Bowman J.P."/>
        </authorList>
    </citation>
    <scope>NUCLEOTIDE SEQUENCE [LARGE SCALE GENOMIC DNA]</scope>
    <source>
        <strain evidence="2 3">JCM 30614</strain>
    </source>
</reference>
<organism evidence="2 3">
    <name type="scientific">Phaeocystidibacter marisrubri</name>
    <dbReference type="NCBI Taxonomy" id="1577780"/>
    <lineage>
        <taxon>Bacteria</taxon>
        <taxon>Pseudomonadati</taxon>
        <taxon>Bacteroidota</taxon>
        <taxon>Flavobacteriia</taxon>
        <taxon>Flavobacteriales</taxon>
        <taxon>Phaeocystidibacteraceae</taxon>
        <taxon>Phaeocystidibacter</taxon>
    </lineage>
</organism>
<proteinExistence type="predicted"/>
<feature type="signal peptide" evidence="1">
    <location>
        <begin position="1"/>
        <end position="18"/>
    </location>
</feature>
<comment type="caution">
    <text evidence="2">The sequence shown here is derived from an EMBL/GenBank/DDBJ whole genome shotgun (WGS) entry which is preliminary data.</text>
</comment>
<evidence type="ECO:0000313" key="2">
    <source>
        <dbReference type="EMBL" id="KAB2817336.1"/>
    </source>
</evidence>
<dbReference type="SUPFAM" id="SSF56925">
    <property type="entry name" value="OMPA-like"/>
    <property type="match status" value="1"/>
</dbReference>
<dbReference type="OrthoDB" id="9836856at2"/>
<accession>A0A6L3ZH40</accession>
<dbReference type="InterPro" id="IPR011250">
    <property type="entry name" value="OMP/PagP_B-barrel"/>
</dbReference>
<dbReference type="AlphaFoldDB" id="A0A6L3ZH40"/>
<sequence length="181" mass="19981">MRKSILIALLFSSVLSFAQNYEPSRQTIRLDIGGLIFGDIENKFGPYMNTSYEYAFMDNFAAEATLSASAHHANTYEGYHASRYGIGLNLIGRLYGLKSPYDVKVLAGVRYGSNMSTHIEPDGNGGFTANDGTSRSGFSPVLGLGYEQRLGDWLVTFEFKSSIETNTQTFNSLAIGFGYRF</sequence>
<keyword evidence="1" id="KW-0732">Signal</keyword>